<reference evidence="2" key="1">
    <citation type="journal article" date="2019" name="Sci. Rep.">
        <title>Draft genome of Tanacetum cinerariifolium, the natural source of mosquito coil.</title>
        <authorList>
            <person name="Yamashiro T."/>
            <person name="Shiraishi A."/>
            <person name="Satake H."/>
            <person name="Nakayama K."/>
        </authorList>
    </citation>
    <scope>NUCLEOTIDE SEQUENCE</scope>
</reference>
<feature type="region of interest" description="Disordered" evidence="1">
    <location>
        <begin position="254"/>
        <end position="301"/>
    </location>
</feature>
<name>A0A6L2KKT2_TANCI</name>
<feature type="compositionally biased region" description="Low complexity" evidence="1">
    <location>
        <begin position="19"/>
        <end position="37"/>
    </location>
</feature>
<evidence type="ECO:0000313" key="2">
    <source>
        <dbReference type="EMBL" id="GEU49966.1"/>
    </source>
</evidence>
<sequence>MDDENSILVNKIHRSYADSSSESAFIGSWSSSSSSSFLNTSFDSNDVDLDSNGDGDVEDDDEFIAQLTRQMTDYMLDDNEVNGNGNGVYGYPKHLNSNLQKPNFQEQSRRSYADTVKKSITGFEPEQTFSREKPLQQPQIQMYQVENQPRVSGTSRLRGKMSESVTQQMMMKQSSNNNNRGMRSGVHGSGPVVGSSMRAIFLNGSGTRNVTSGTGVFLPRSPTDATDHSRKKLGCSTVLVPTRVLQALEQHFNNRESLSPSKSLAQTHRNHQVKSDKSQTQESVSVSVDHQESKLPQEWIY</sequence>
<dbReference type="PANTHER" id="PTHR33356:SF16">
    <property type="entry name" value="G PATCH DOMAIN PROTEIN"/>
    <property type="match status" value="1"/>
</dbReference>
<dbReference type="AlphaFoldDB" id="A0A6L2KKT2"/>
<dbReference type="PANTHER" id="PTHR33356">
    <property type="entry name" value="TIP41-LIKE PROTEIN"/>
    <property type="match status" value="1"/>
</dbReference>
<protein>
    <submittedName>
        <fullName evidence="2">Uncharacterized protein</fullName>
    </submittedName>
</protein>
<evidence type="ECO:0000256" key="1">
    <source>
        <dbReference type="SAM" id="MobiDB-lite"/>
    </source>
</evidence>
<gene>
    <name evidence="2" type="ORF">Tci_021944</name>
</gene>
<feature type="compositionally biased region" description="Polar residues" evidence="1">
    <location>
        <begin position="255"/>
        <end position="267"/>
    </location>
</feature>
<dbReference type="EMBL" id="BKCJ010002643">
    <property type="protein sequence ID" value="GEU49966.1"/>
    <property type="molecule type" value="Genomic_DNA"/>
</dbReference>
<proteinExistence type="predicted"/>
<organism evidence="2">
    <name type="scientific">Tanacetum cinerariifolium</name>
    <name type="common">Dalmatian daisy</name>
    <name type="synonym">Chrysanthemum cinerariifolium</name>
    <dbReference type="NCBI Taxonomy" id="118510"/>
    <lineage>
        <taxon>Eukaryota</taxon>
        <taxon>Viridiplantae</taxon>
        <taxon>Streptophyta</taxon>
        <taxon>Embryophyta</taxon>
        <taxon>Tracheophyta</taxon>
        <taxon>Spermatophyta</taxon>
        <taxon>Magnoliopsida</taxon>
        <taxon>eudicotyledons</taxon>
        <taxon>Gunneridae</taxon>
        <taxon>Pentapetalae</taxon>
        <taxon>asterids</taxon>
        <taxon>campanulids</taxon>
        <taxon>Asterales</taxon>
        <taxon>Asteraceae</taxon>
        <taxon>Asteroideae</taxon>
        <taxon>Anthemideae</taxon>
        <taxon>Anthemidinae</taxon>
        <taxon>Tanacetum</taxon>
    </lineage>
</organism>
<comment type="caution">
    <text evidence="2">The sequence shown here is derived from an EMBL/GenBank/DDBJ whole genome shotgun (WGS) entry which is preliminary data.</text>
</comment>
<feature type="region of interest" description="Disordered" evidence="1">
    <location>
        <begin position="18"/>
        <end position="37"/>
    </location>
</feature>
<accession>A0A6L2KKT2</accession>